<evidence type="ECO:0000256" key="9">
    <source>
        <dbReference type="ARBA" id="ARBA00023316"/>
    </source>
</evidence>
<gene>
    <name evidence="11" type="ORF">METZ01_LOCUS7014</name>
</gene>
<dbReference type="GO" id="GO:0071555">
    <property type="term" value="P:cell wall organization"/>
    <property type="evidence" value="ECO:0007669"/>
    <property type="project" value="UniProtKB-KW"/>
</dbReference>
<dbReference type="AlphaFoldDB" id="A0A381NHW0"/>
<dbReference type="NCBIfam" id="NF002378">
    <property type="entry name" value="PRK01372.1"/>
    <property type="match status" value="1"/>
</dbReference>
<dbReference type="GO" id="GO:0008716">
    <property type="term" value="F:D-alanine-D-alanine ligase activity"/>
    <property type="evidence" value="ECO:0007669"/>
    <property type="project" value="InterPro"/>
</dbReference>
<reference evidence="11" key="1">
    <citation type="submission" date="2018-05" db="EMBL/GenBank/DDBJ databases">
        <authorList>
            <person name="Lanie J.A."/>
            <person name="Ng W.-L."/>
            <person name="Kazmierczak K.M."/>
            <person name="Andrzejewski T.M."/>
            <person name="Davidsen T.M."/>
            <person name="Wayne K.J."/>
            <person name="Tettelin H."/>
            <person name="Glass J.I."/>
            <person name="Rusch D."/>
            <person name="Podicherti R."/>
            <person name="Tsui H.-C.T."/>
            <person name="Winkler M.E."/>
        </authorList>
    </citation>
    <scope>NUCLEOTIDE SEQUENCE</scope>
</reference>
<dbReference type="SUPFAM" id="SSF56059">
    <property type="entry name" value="Glutathione synthetase ATP-binding domain-like"/>
    <property type="match status" value="1"/>
</dbReference>
<evidence type="ECO:0000256" key="2">
    <source>
        <dbReference type="ARBA" id="ARBA00010871"/>
    </source>
</evidence>
<organism evidence="11">
    <name type="scientific">marine metagenome</name>
    <dbReference type="NCBI Taxonomy" id="408172"/>
    <lineage>
        <taxon>unclassified sequences</taxon>
        <taxon>metagenomes</taxon>
        <taxon>ecological metagenomes</taxon>
    </lineage>
</organism>
<evidence type="ECO:0000256" key="8">
    <source>
        <dbReference type="ARBA" id="ARBA00022984"/>
    </source>
</evidence>
<dbReference type="PROSITE" id="PS00844">
    <property type="entry name" value="DALA_DALA_LIGASE_2"/>
    <property type="match status" value="1"/>
</dbReference>
<dbReference type="InterPro" id="IPR011761">
    <property type="entry name" value="ATP-grasp"/>
</dbReference>
<evidence type="ECO:0000256" key="6">
    <source>
        <dbReference type="ARBA" id="ARBA00022840"/>
    </source>
</evidence>
<keyword evidence="7" id="KW-0133">Cell shape</keyword>
<dbReference type="PROSITE" id="PS50975">
    <property type="entry name" value="ATP_GRASP"/>
    <property type="match status" value="1"/>
</dbReference>
<dbReference type="EMBL" id="UINC01000372">
    <property type="protein sequence ID" value="SUZ54160.1"/>
    <property type="molecule type" value="Genomic_DNA"/>
</dbReference>
<evidence type="ECO:0000259" key="10">
    <source>
        <dbReference type="PROSITE" id="PS50975"/>
    </source>
</evidence>
<dbReference type="HAMAP" id="MF_00047">
    <property type="entry name" value="Dala_Dala_lig"/>
    <property type="match status" value="1"/>
</dbReference>
<evidence type="ECO:0000256" key="3">
    <source>
        <dbReference type="ARBA" id="ARBA00022490"/>
    </source>
</evidence>
<dbReference type="NCBIfam" id="TIGR01205">
    <property type="entry name" value="D_ala_D_alaTIGR"/>
    <property type="match status" value="1"/>
</dbReference>
<feature type="domain" description="ATP-grasp" evidence="10">
    <location>
        <begin position="110"/>
        <end position="316"/>
    </location>
</feature>
<keyword evidence="3" id="KW-0963">Cytoplasm</keyword>
<keyword evidence="6" id="KW-0067">ATP-binding</keyword>
<dbReference type="PANTHER" id="PTHR23132:SF23">
    <property type="entry name" value="D-ALANINE--D-ALANINE LIGASE B"/>
    <property type="match status" value="1"/>
</dbReference>
<dbReference type="SUPFAM" id="SSF52440">
    <property type="entry name" value="PreATP-grasp domain"/>
    <property type="match status" value="1"/>
</dbReference>
<dbReference type="GO" id="GO:0009252">
    <property type="term" value="P:peptidoglycan biosynthetic process"/>
    <property type="evidence" value="ECO:0007669"/>
    <property type="project" value="UniProtKB-KW"/>
</dbReference>
<dbReference type="PANTHER" id="PTHR23132">
    <property type="entry name" value="D-ALANINE--D-ALANINE LIGASE"/>
    <property type="match status" value="1"/>
</dbReference>
<protein>
    <recommendedName>
        <fullName evidence="10">ATP-grasp domain-containing protein</fullName>
    </recommendedName>
</protein>
<dbReference type="Pfam" id="PF07478">
    <property type="entry name" value="Dala_Dala_lig_C"/>
    <property type="match status" value="1"/>
</dbReference>
<dbReference type="InterPro" id="IPR000291">
    <property type="entry name" value="D-Ala_lig_Van_CS"/>
</dbReference>
<dbReference type="InterPro" id="IPR005905">
    <property type="entry name" value="D_ala_D_ala"/>
</dbReference>
<keyword evidence="5" id="KW-0547">Nucleotide-binding</keyword>
<dbReference type="Pfam" id="PF01820">
    <property type="entry name" value="Dala_Dala_lig_N"/>
    <property type="match status" value="1"/>
</dbReference>
<keyword evidence="9" id="KW-0961">Cell wall biogenesis/degradation</keyword>
<dbReference type="GO" id="GO:0008360">
    <property type="term" value="P:regulation of cell shape"/>
    <property type="evidence" value="ECO:0007669"/>
    <property type="project" value="UniProtKB-KW"/>
</dbReference>
<evidence type="ECO:0000256" key="1">
    <source>
        <dbReference type="ARBA" id="ARBA00004496"/>
    </source>
</evidence>
<proteinExistence type="inferred from homology"/>
<dbReference type="Gene3D" id="3.40.50.20">
    <property type="match status" value="1"/>
</dbReference>
<dbReference type="PIRSF" id="PIRSF039102">
    <property type="entry name" value="Ddl/VanB"/>
    <property type="match status" value="1"/>
</dbReference>
<evidence type="ECO:0000256" key="7">
    <source>
        <dbReference type="ARBA" id="ARBA00022960"/>
    </source>
</evidence>
<dbReference type="GO" id="GO:0005524">
    <property type="term" value="F:ATP binding"/>
    <property type="evidence" value="ECO:0007669"/>
    <property type="project" value="UniProtKB-KW"/>
</dbReference>
<evidence type="ECO:0000313" key="11">
    <source>
        <dbReference type="EMBL" id="SUZ54160.1"/>
    </source>
</evidence>
<name>A0A381NHW0_9ZZZZ</name>
<evidence type="ECO:0000256" key="4">
    <source>
        <dbReference type="ARBA" id="ARBA00022598"/>
    </source>
</evidence>
<evidence type="ECO:0000256" key="5">
    <source>
        <dbReference type="ARBA" id="ARBA00022741"/>
    </source>
</evidence>
<comment type="subcellular location">
    <subcellularLocation>
        <location evidence="1">Cytoplasm</location>
    </subcellularLocation>
</comment>
<keyword evidence="4" id="KW-0436">Ligase</keyword>
<dbReference type="InterPro" id="IPR011095">
    <property type="entry name" value="Dala_Dala_lig_C"/>
</dbReference>
<dbReference type="Gene3D" id="3.30.470.20">
    <property type="entry name" value="ATP-grasp fold, B domain"/>
    <property type="match status" value="1"/>
</dbReference>
<keyword evidence="8" id="KW-0573">Peptidoglycan synthesis</keyword>
<dbReference type="GO" id="GO:0046872">
    <property type="term" value="F:metal ion binding"/>
    <property type="evidence" value="ECO:0007669"/>
    <property type="project" value="InterPro"/>
</dbReference>
<dbReference type="InterPro" id="IPR013815">
    <property type="entry name" value="ATP_grasp_subdomain_1"/>
</dbReference>
<dbReference type="GO" id="GO:0005737">
    <property type="term" value="C:cytoplasm"/>
    <property type="evidence" value="ECO:0007669"/>
    <property type="project" value="UniProtKB-SubCell"/>
</dbReference>
<sequence length="322" mass="35514">MAANNLDALINREITVLMGGWSAEREISLKTGRAVTDSIKSLGLKVSGVDLTSPEDIEKIINSLDLVFIALHGRGGEDGYIQKILEENKIQFTGSNSGACEVAMNKAETKKIWRDLSLPTPDFVEIRNAGTPNLETTPFLSGENDVSPLEASFVVKPAREGSSFGISIVHPEEKTSLEDAMKKAIEYDDILIVEAFVEGDEITVPILGEEILTPITIKPKNLFYDFEAKYLREDTEYLKSDLNPEEFDAVKEFSLNAFSCLGCEGWGRVDLIKDRNNNFQIIEVNTVPGLTETSLVPKSASFEGIDFNSLITRILNTACVKQ</sequence>
<dbReference type="InterPro" id="IPR016185">
    <property type="entry name" value="PreATP-grasp_dom_sf"/>
</dbReference>
<accession>A0A381NHW0</accession>
<dbReference type="InterPro" id="IPR011127">
    <property type="entry name" value="Dala_Dala_lig_N"/>
</dbReference>
<comment type="similarity">
    <text evidence="2">Belongs to the D-alanine--D-alanine ligase family.</text>
</comment>
<dbReference type="Gene3D" id="3.30.1490.20">
    <property type="entry name" value="ATP-grasp fold, A domain"/>
    <property type="match status" value="1"/>
</dbReference>